<sequence>MISPKVSGYLLAALAITLTAGISGCGDGESKTESQSFPLSGNTLKIDAAETSVLVKNGSGRTVEVERVLRGKAADDGNAVWSMEGDTLQLRISCSGVVVNCEGLHTVAVPEGVQVQLKASGSAVEVDSVTGDLDATVTDDGSLRISEPAGNLKLVSHGGAITVTKARSAEVTARTSNDGNIRLEFARSPQQVEASASGSVQVTVPKDEQTYRIVGADAGSLSSDGGSDRSITVAAADGTARVQRAE</sequence>
<dbReference type="AlphaFoldDB" id="A0A1C6SFZ4"/>
<evidence type="ECO:0008006" key="4">
    <source>
        <dbReference type="Google" id="ProtNLM"/>
    </source>
</evidence>
<proteinExistence type="predicted"/>
<dbReference type="RefSeq" id="WP_139128934.1">
    <property type="nucleotide sequence ID" value="NZ_FMHT01000003.1"/>
</dbReference>
<gene>
    <name evidence="2" type="ORF">GA0070616_3685</name>
</gene>
<keyword evidence="3" id="KW-1185">Reference proteome</keyword>
<accession>A0A1C6SFZ4</accession>
<evidence type="ECO:0000313" key="3">
    <source>
        <dbReference type="Proteomes" id="UP000199699"/>
    </source>
</evidence>
<organism evidence="2 3">
    <name type="scientific">Micromonospora nigra</name>
    <dbReference type="NCBI Taxonomy" id="145857"/>
    <lineage>
        <taxon>Bacteria</taxon>
        <taxon>Bacillati</taxon>
        <taxon>Actinomycetota</taxon>
        <taxon>Actinomycetes</taxon>
        <taxon>Micromonosporales</taxon>
        <taxon>Micromonosporaceae</taxon>
        <taxon>Micromonospora</taxon>
    </lineage>
</organism>
<evidence type="ECO:0000256" key="1">
    <source>
        <dbReference type="SAM" id="MobiDB-lite"/>
    </source>
</evidence>
<reference evidence="2 3" key="1">
    <citation type="submission" date="2016-06" db="EMBL/GenBank/DDBJ databases">
        <authorList>
            <person name="Kjaerup R.B."/>
            <person name="Dalgaard T.S."/>
            <person name="Juul-Madsen H.R."/>
        </authorList>
    </citation>
    <scope>NUCLEOTIDE SEQUENCE [LARGE SCALE GENOMIC DNA]</scope>
    <source>
        <strain evidence="2 3">DSM 43818</strain>
    </source>
</reference>
<dbReference type="Proteomes" id="UP000199699">
    <property type="component" value="Unassembled WGS sequence"/>
</dbReference>
<protein>
    <recommendedName>
        <fullName evidence="4">Adhesin</fullName>
    </recommendedName>
</protein>
<dbReference type="EMBL" id="FMHT01000003">
    <property type="protein sequence ID" value="SCL28394.1"/>
    <property type="molecule type" value="Genomic_DNA"/>
</dbReference>
<feature type="region of interest" description="Disordered" evidence="1">
    <location>
        <begin position="217"/>
        <end position="246"/>
    </location>
</feature>
<dbReference type="PROSITE" id="PS51257">
    <property type="entry name" value="PROKAR_LIPOPROTEIN"/>
    <property type="match status" value="1"/>
</dbReference>
<dbReference type="OrthoDB" id="5243271at2"/>
<dbReference type="STRING" id="145857.GA0070616_3685"/>
<dbReference type="Gene3D" id="2.160.20.120">
    <property type="match status" value="1"/>
</dbReference>
<evidence type="ECO:0000313" key="2">
    <source>
        <dbReference type="EMBL" id="SCL28394.1"/>
    </source>
</evidence>
<name>A0A1C6SFZ4_9ACTN</name>